<accession>F8GVZ6</accession>
<protein>
    <recommendedName>
        <fullName evidence="3">MerR family transcriptional regulator</fullName>
    </recommendedName>
</protein>
<dbReference type="Proteomes" id="UP000006798">
    <property type="component" value="Plasmid pBB1"/>
</dbReference>
<geneLocation type="plasmid" evidence="1 2">
    <name>pBB1</name>
</geneLocation>
<reference evidence="1 2" key="1">
    <citation type="journal article" date="2011" name="J. Bacteriol.">
        <title>Complete genome sequence of the type strain Cupriavidus necator N-1.</title>
        <authorList>
            <person name="Poehlein A."/>
            <person name="Kusian B."/>
            <person name="Friedrich B."/>
            <person name="Daniel R."/>
            <person name="Bowien B."/>
        </authorList>
    </citation>
    <scope>NUCLEOTIDE SEQUENCE [LARGE SCALE GENOMIC DNA]</scope>
    <source>
        <strain evidence="2">ATCC 43291 / DSM 13513 / CCUG 52238 / LMG 8453 / N-1</strain>
        <plasmid evidence="1 2">pBB1</plasmid>
    </source>
</reference>
<dbReference type="AlphaFoldDB" id="F8GVZ6"/>
<name>F8GVZ6_CUPNN</name>
<dbReference type="HOGENOM" id="CLU_3327032_0_0_4"/>
<dbReference type="Gene3D" id="1.10.1660.10">
    <property type="match status" value="1"/>
</dbReference>
<evidence type="ECO:0008006" key="3">
    <source>
        <dbReference type="Google" id="ProtNLM"/>
    </source>
</evidence>
<evidence type="ECO:0000313" key="1">
    <source>
        <dbReference type="EMBL" id="AEI81638.1"/>
    </source>
</evidence>
<sequence length="38" mass="4362">MRQLERDFDAIPELAALVADLLEEMDDLQARLRCTSRG</sequence>
<gene>
    <name evidence="1" type="ordered locus">CNE_BB1p02140</name>
</gene>
<organism evidence="1 2">
    <name type="scientific">Cupriavidus necator (strain ATCC 43291 / DSM 13513 / CCUG 52238 / LMG 8453 / N-1)</name>
    <name type="common">Ralstonia eutropha</name>
    <dbReference type="NCBI Taxonomy" id="1042878"/>
    <lineage>
        <taxon>Bacteria</taxon>
        <taxon>Pseudomonadati</taxon>
        <taxon>Pseudomonadota</taxon>
        <taxon>Betaproteobacteria</taxon>
        <taxon>Burkholderiales</taxon>
        <taxon>Burkholderiaceae</taxon>
        <taxon>Cupriavidus</taxon>
    </lineage>
</organism>
<proteinExistence type="predicted"/>
<keyword evidence="1" id="KW-0614">Plasmid</keyword>
<dbReference type="EMBL" id="CP002879">
    <property type="protein sequence ID" value="AEI81638.1"/>
    <property type="molecule type" value="Genomic_DNA"/>
</dbReference>
<evidence type="ECO:0000313" key="2">
    <source>
        <dbReference type="Proteomes" id="UP000006798"/>
    </source>
</evidence>
<dbReference type="KEGG" id="cnc:CNE_BB1p02140"/>